<dbReference type="GO" id="GO:0032452">
    <property type="term" value="F:histone demethylase activity"/>
    <property type="evidence" value="ECO:0007669"/>
    <property type="project" value="TreeGrafter"/>
</dbReference>
<dbReference type="AlphaFoldDB" id="A0A9X6RK95"/>
<dbReference type="Proteomes" id="UP000192578">
    <property type="component" value="Unassembled WGS sequence"/>
</dbReference>
<sequence>MGRIAEGPSFTVPPETWKDLSNNIVKLADEHVGAQSMQEKGFFRVSTKGWNKTFFKDYVEAAVETGTFGQLKYGVDNLSRNVVRASKDFPGWRESIQPPGQKRTATMKKLFGVFKNRWTKKHEGMTRILENDDRHAAELLQDYALDKPFLYGESFSGSVNESPIEGVKKISDLNLPVNIMLLYLRFLVLFHNFVAARGVSGLWTYVYGAWSGTVMHLEDAFLPSINLNMGPGSKMWYFVPRAYYRQVQALYARVGLSPKGDGCSHHFQHKRLAPFYHTLLAAGIPVFYLVQRPGDVIFVDGCVFHEVINWGYGFSQATNILLPSWTRVADAGLYLRSECCIEFIRDMEFSSKALTTRLYALLRRLRMTSTSRKELEEVDRSIQALTMIEWQAAKPQYQPYCVGFGEPVRDSDLTLAVTGLYSIYCSDILPDPKSPAFTLKNLEPFARIQVVKREVDPPASSPVETIAGAPVETESEPVITVEDFLPRRSSRKRRASPCYNENLRSYGFR</sequence>
<evidence type="ECO:0000313" key="3">
    <source>
        <dbReference type="Proteomes" id="UP000192578"/>
    </source>
</evidence>
<keyword evidence="3" id="KW-1185">Reference proteome</keyword>
<accession>A0A9X6RK95</accession>
<dbReference type="SMART" id="SM00558">
    <property type="entry name" value="JmjC"/>
    <property type="match status" value="1"/>
</dbReference>
<comment type="caution">
    <text evidence="2">The sequence shown here is derived from an EMBL/GenBank/DDBJ whole genome shotgun (WGS) entry which is preliminary data.</text>
</comment>
<protein>
    <recommendedName>
        <fullName evidence="1">JmjC domain-containing protein</fullName>
    </recommendedName>
</protein>
<dbReference type="GO" id="GO:0000785">
    <property type="term" value="C:chromatin"/>
    <property type="evidence" value="ECO:0007669"/>
    <property type="project" value="TreeGrafter"/>
</dbReference>
<dbReference type="PANTHER" id="PTHR10694">
    <property type="entry name" value="LYSINE-SPECIFIC DEMETHYLASE"/>
    <property type="match status" value="1"/>
</dbReference>
<dbReference type="SUPFAM" id="SSF51197">
    <property type="entry name" value="Clavaminate synthase-like"/>
    <property type="match status" value="1"/>
</dbReference>
<name>A0A9X6RK95_HYPEX</name>
<gene>
    <name evidence="2" type="ORF">BV898_15187</name>
</gene>
<dbReference type="GO" id="GO:0010468">
    <property type="term" value="P:regulation of gene expression"/>
    <property type="evidence" value="ECO:0007669"/>
    <property type="project" value="TreeGrafter"/>
</dbReference>
<evidence type="ECO:0000259" key="1">
    <source>
        <dbReference type="PROSITE" id="PS51184"/>
    </source>
</evidence>
<evidence type="ECO:0000313" key="2">
    <source>
        <dbReference type="EMBL" id="OWA50677.1"/>
    </source>
</evidence>
<dbReference type="PROSITE" id="PS51184">
    <property type="entry name" value="JMJC"/>
    <property type="match status" value="1"/>
</dbReference>
<dbReference type="Pfam" id="PF02373">
    <property type="entry name" value="JmjC"/>
    <property type="match status" value="1"/>
</dbReference>
<feature type="domain" description="JmjC" evidence="1">
    <location>
        <begin position="164"/>
        <end position="337"/>
    </location>
</feature>
<dbReference type="OrthoDB" id="1678912at2759"/>
<proteinExistence type="predicted"/>
<dbReference type="GO" id="GO:0005634">
    <property type="term" value="C:nucleus"/>
    <property type="evidence" value="ECO:0007669"/>
    <property type="project" value="TreeGrafter"/>
</dbReference>
<dbReference type="Gene3D" id="2.60.120.650">
    <property type="entry name" value="Cupin"/>
    <property type="match status" value="1"/>
</dbReference>
<reference evidence="3" key="1">
    <citation type="submission" date="2017-01" db="EMBL/GenBank/DDBJ databases">
        <title>Comparative genomics of anhydrobiosis in the tardigrade Hypsibius dujardini.</title>
        <authorList>
            <person name="Yoshida Y."/>
            <person name="Koutsovoulos G."/>
            <person name="Laetsch D."/>
            <person name="Stevens L."/>
            <person name="Kumar S."/>
            <person name="Horikawa D."/>
            <person name="Ishino K."/>
            <person name="Komine S."/>
            <person name="Tomita M."/>
            <person name="Blaxter M."/>
            <person name="Arakawa K."/>
        </authorList>
    </citation>
    <scope>NUCLEOTIDE SEQUENCE [LARGE SCALE GENOMIC DNA]</scope>
    <source>
        <strain evidence="3">Z151</strain>
    </source>
</reference>
<dbReference type="EMBL" id="MTYJ01000199">
    <property type="protein sequence ID" value="OWA50677.1"/>
    <property type="molecule type" value="Genomic_DNA"/>
</dbReference>
<dbReference type="InterPro" id="IPR003347">
    <property type="entry name" value="JmjC_dom"/>
</dbReference>
<organism evidence="2 3">
    <name type="scientific">Hypsibius exemplaris</name>
    <name type="common">Freshwater tardigrade</name>
    <dbReference type="NCBI Taxonomy" id="2072580"/>
    <lineage>
        <taxon>Eukaryota</taxon>
        <taxon>Metazoa</taxon>
        <taxon>Ecdysozoa</taxon>
        <taxon>Tardigrada</taxon>
        <taxon>Eutardigrada</taxon>
        <taxon>Parachela</taxon>
        <taxon>Hypsibioidea</taxon>
        <taxon>Hypsibiidae</taxon>
        <taxon>Hypsibius</taxon>
    </lineage>
</organism>